<dbReference type="PANTHER" id="PTHR43179">
    <property type="entry name" value="RHAMNOSYLTRANSFERASE WBBL"/>
    <property type="match status" value="1"/>
</dbReference>
<comment type="caution">
    <text evidence="3">The sequence shown here is derived from an EMBL/GenBank/DDBJ whole genome shotgun (WGS) entry which is preliminary data.</text>
</comment>
<evidence type="ECO:0000313" key="3">
    <source>
        <dbReference type="EMBL" id="NPD91523.1"/>
    </source>
</evidence>
<dbReference type="Pfam" id="PF00535">
    <property type="entry name" value="Glycos_transf_2"/>
    <property type="match status" value="1"/>
</dbReference>
<evidence type="ECO:0000313" key="4">
    <source>
        <dbReference type="Proteomes" id="UP000714420"/>
    </source>
</evidence>
<name>A0ABX2AK35_9BACT</name>
<reference evidence="3 4" key="1">
    <citation type="submission" date="2020-05" db="EMBL/GenBank/DDBJ databases">
        <title>Distinct polysaccharide utilization as determinants for interspecies competition between intestinal Prevotella spp.</title>
        <authorList>
            <person name="Galvez E.J.C."/>
            <person name="Iljazovic A."/>
            <person name="Strowig T."/>
        </authorList>
    </citation>
    <scope>NUCLEOTIDE SEQUENCE [LARGE SCALE GENOMIC DNA]</scope>
    <source>
        <strain evidence="3 4">PMUR</strain>
    </source>
</reference>
<evidence type="ECO:0000259" key="2">
    <source>
        <dbReference type="Pfam" id="PF00535"/>
    </source>
</evidence>
<dbReference type="RefSeq" id="WP_172274185.1">
    <property type="nucleotide sequence ID" value="NZ_CASGMU010000002.1"/>
</dbReference>
<dbReference type="CDD" id="cd04186">
    <property type="entry name" value="GT_2_like_c"/>
    <property type="match status" value="1"/>
</dbReference>
<keyword evidence="1" id="KW-0472">Membrane</keyword>
<accession>A0ABX2AK35</accession>
<protein>
    <submittedName>
        <fullName evidence="3">Glycosyltransferase family 2 protein</fullName>
    </submittedName>
</protein>
<keyword evidence="4" id="KW-1185">Reference proteome</keyword>
<dbReference type="PANTHER" id="PTHR43179:SF7">
    <property type="entry name" value="RHAMNOSYLTRANSFERASE WBBL"/>
    <property type="match status" value="1"/>
</dbReference>
<dbReference type="InterPro" id="IPR029044">
    <property type="entry name" value="Nucleotide-diphossugar_trans"/>
</dbReference>
<dbReference type="SUPFAM" id="SSF53448">
    <property type="entry name" value="Nucleotide-diphospho-sugar transferases"/>
    <property type="match status" value="1"/>
</dbReference>
<evidence type="ECO:0000256" key="1">
    <source>
        <dbReference type="SAM" id="Phobius"/>
    </source>
</evidence>
<organism evidence="3 4">
    <name type="scientific">Xylanibacter muris</name>
    <dbReference type="NCBI Taxonomy" id="2736290"/>
    <lineage>
        <taxon>Bacteria</taxon>
        <taxon>Pseudomonadati</taxon>
        <taxon>Bacteroidota</taxon>
        <taxon>Bacteroidia</taxon>
        <taxon>Bacteroidales</taxon>
        <taxon>Prevotellaceae</taxon>
        <taxon>Xylanibacter</taxon>
    </lineage>
</organism>
<dbReference type="Gene3D" id="3.90.550.10">
    <property type="entry name" value="Spore Coat Polysaccharide Biosynthesis Protein SpsA, Chain A"/>
    <property type="match status" value="1"/>
</dbReference>
<keyword evidence="1" id="KW-0812">Transmembrane</keyword>
<dbReference type="EMBL" id="JABKKF010000002">
    <property type="protein sequence ID" value="NPD91523.1"/>
    <property type="molecule type" value="Genomic_DNA"/>
</dbReference>
<sequence>MKLSVIIVSYNVKFYVEQCLHSLYKAIDGIDAEVFVVDNHSKDDTVRYIRRRFKKVKLIDLNNNLGFARANNIAINQARGEYILLLNPDTFVGEKTICGTLDFMDSHQKAGGIGVCMYNSDGTVAMESRRGLPSPLTAFYKMCGLCSRYPRSKRFGKYYMSYLPWDTSQCIEVVSGAYFMLRRKAVDEVGMLDEDFFMYGEDIDLSYRLLKGGWENWYLPLPILHYKGESTHKSSFSYVHVFYRAMLIFFRKHYAHISICLSLPITLAIYMSAFMALMKIQTNKVRKLLGFVDRRNCPDRRYVFIGSKNMIERCHQMVSRKGIVADFVHYGHDKLELPSFDDLKTNEKVYVVFDTDLFGFEEIIDKLHGFSHKNIFVGTYFSKTGIVITPNDILR</sequence>
<dbReference type="Proteomes" id="UP000714420">
    <property type="component" value="Unassembled WGS sequence"/>
</dbReference>
<keyword evidence="1" id="KW-1133">Transmembrane helix</keyword>
<feature type="domain" description="Glycosyltransferase 2-like" evidence="2">
    <location>
        <begin position="4"/>
        <end position="189"/>
    </location>
</feature>
<dbReference type="InterPro" id="IPR001173">
    <property type="entry name" value="Glyco_trans_2-like"/>
</dbReference>
<gene>
    <name evidence="3" type="ORF">HPS56_03990</name>
</gene>
<feature type="transmembrane region" description="Helical" evidence="1">
    <location>
        <begin position="254"/>
        <end position="277"/>
    </location>
</feature>
<proteinExistence type="predicted"/>